<proteinExistence type="inferred from homology"/>
<dbReference type="EC" id="4.2.2.2" evidence="5"/>
<gene>
    <name evidence="14" type="ORF">CC77DRAFT_1035863</name>
</gene>
<feature type="chain" id="PRO_5008058977" description="pectate lyase" evidence="12">
    <location>
        <begin position="19"/>
        <end position="314"/>
    </location>
</feature>
<evidence type="ECO:0000256" key="10">
    <source>
        <dbReference type="ARBA" id="ARBA00023239"/>
    </source>
</evidence>
<evidence type="ECO:0000256" key="12">
    <source>
        <dbReference type="SAM" id="SignalP"/>
    </source>
</evidence>
<evidence type="ECO:0000313" key="14">
    <source>
        <dbReference type="EMBL" id="OAG14020.1"/>
    </source>
</evidence>
<dbReference type="SUPFAM" id="SSF51126">
    <property type="entry name" value="Pectin lyase-like"/>
    <property type="match status" value="1"/>
</dbReference>
<dbReference type="GO" id="GO:0005576">
    <property type="term" value="C:extracellular region"/>
    <property type="evidence" value="ECO:0007669"/>
    <property type="project" value="UniProtKB-SubCell"/>
</dbReference>
<evidence type="ECO:0000256" key="2">
    <source>
        <dbReference type="ARBA" id="ARBA00001913"/>
    </source>
</evidence>
<dbReference type="InterPro" id="IPR002022">
    <property type="entry name" value="Pec_lyase"/>
</dbReference>
<dbReference type="AlphaFoldDB" id="A0A177D4F4"/>
<dbReference type="Proteomes" id="UP000077248">
    <property type="component" value="Unassembled WGS sequence"/>
</dbReference>
<evidence type="ECO:0000259" key="13">
    <source>
        <dbReference type="SMART" id="SM00656"/>
    </source>
</evidence>
<dbReference type="RefSeq" id="XP_018379441.1">
    <property type="nucleotide sequence ID" value="XM_018526968.1"/>
</dbReference>
<comment type="subcellular location">
    <subcellularLocation>
        <location evidence="3 11">Secreted</location>
    </subcellularLocation>
</comment>
<dbReference type="FunFam" id="2.160.20.10:FF:000036">
    <property type="entry name" value="Pectate lyase A"/>
    <property type="match status" value="1"/>
</dbReference>
<evidence type="ECO:0000256" key="11">
    <source>
        <dbReference type="RuleBase" id="RU361173"/>
    </source>
</evidence>
<keyword evidence="11" id="KW-0119">Carbohydrate metabolism</keyword>
<evidence type="ECO:0000256" key="5">
    <source>
        <dbReference type="ARBA" id="ARBA00012272"/>
    </source>
</evidence>
<keyword evidence="11" id="KW-0624">Polysaccharide degradation</keyword>
<comment type="similarity">
    <text evidence="4 11">Belongs to the polysaccharide lyase 1 family.</text>
</comment>
<dbReference type="InterPro" id="IPR011050">
    <property type="entry name" value="Pectin_lyase_fold/virulence"/>
</dbReference>
<evidence type="ECO:0000256" key="6">
    <source>
        <dbReference type="ARBA" id="ARBA00022525"/>
    </source>
</evidence>
<dbReference type="STRING" id="5599.A0A177D4F4"/>
<evidence type="ECO:0000256" key="8">
    <source>
        <dbReference type="ARBA" id="ARBA00022729"/>
    </source>
</evidence>
<comment type="catalytic activity">
    <reaction evidence="1">
        <text>Eliminative cleavage of (1-&gt;4)-alpha-D-galacturonan to give oligosaccharides with 4-deoxy-alpha-D-galact-4-enuronosyl groups at their non-reducing ends.</text>
        <dbReference type="EC" id="4.2.2.2"/>
    </reaction>
</comment>
<dbReference type="InterPro" id="IPR045032">
    <property type="entry name" value="PEL"/>
</dbReference>
<dbReference type="OMA" id="FHDHHKA"/>
<evidence type="ECO:0000256" key="1">
    <source>
        <dbReference type="ARBA" id="ARBA00000695"/>
    </source>
</evidence>
<keyword evidence="8 12" id="KW-0732">Signal</keyword>
<dbReference type="SMART" id="SM00656">
    <property type="entry name" value="Amb_all"/>
    <property type="match status" value="1"/>
</dbReference>
<protein>
    <recommendedName>
        <fullName evidence="5">pectate lyase</fullName>
        <ecNumber evidence="5">4.2.2.2</ecNumber>
    </recommendedName>
</protein>
<dbReference type="GO" id="GO:0000272">
    <property type="term" value="P:polysaccharide catabolic process"/>
    <property type="evidence" value="ECO:0007669"/>
    <property type="project" value="UniProtKB-KW"/>
</dbReference>
<keyword evidence="7" id="KW-0479">Metal-binding</keyword>
<dbReference type="KEGG" id="aalt:CC77DRAFT_1035863"/>
<evidence type="ECO:0000256" key="3">
    <source>
        <dbReference type="ARBA" id="ARBA00004613"/>
    </source>
</evidence>
<organism evidence="14 15">
    <name type="scientific">Alternaria alternata</name>
    <name type="common">Alternaria rot fungus</name>
    <name type="synonym">Torula alternata</name>
    <dbReference type="NCBI Taxonomy" id="5599"/>
    <lineage>
        <taxon>Eukaryota</taxon>
        <taxon>Fungi</taxon>
        <taxon>Dikarya</taxon>
        <taxon>Ascomycota</taxon>
        <taxon>Pezizomycotina</taxon>
        <taxon>Dothideomycetes</taxon>
        <taxon>Pleosporomycetidae</taxon>
        <taxon>Pleosporales</taxon>
        <taxon>Pleosporineae</taxon>
        <taxon>Pleosporaceae</taxon>
        <taxon>Alternaria</taxon>
        <taxon>Alternaria sect. Alternaria</taxon>
        <taxon>Alternaria alternata complex</taxon>
    </lineage>
</organism>
<sequence>MKTSIFASVVFLVSFAAAQQGSPVGYASQNGGTTGGKGGTTTTVASLAEFTAAVGKKTDTTAKVIYIKGAITGPAKVNIGSNKSILGTDSSASLTNVGLYVDKSKNVVIQNLKISKVLATNGDAIGIQASTNVWVDHVDVSSDIDHGKDYYDGLIDVTHASDWVTISNSYIHDHYKASLVGHSDSNGAEDTGHLHVTYANNYWNNISSRTPSIRFGTGHIVNSYYNGVFTNGINTRQGAQVLVESTVFENTTEDIGWYDGKVTGYAIANDVSLGSGTNTAPKGTLTSVPYTYTKLGSANVKASVQANAGNKLTF</sequence>
<dbReference type="PANTHER" id="PTHR31683">
    <property type="entry name" value="PECTATE LYASE 18-RELATED"/>
    <property type="match status" value="1"/>
</dbReference>
<keyword evidence="15" id="KW-1185">Reference proteome</keyword>
<evidence type="ECO:0000256" key="4">
    <source>
        <dbReference type="ARBA" id="ARBA00010980"/>
    </source>
</evidence>
<dbReference type="PANTHER" id="PTHR31683:SF18">
    <property type="entry name" value="PECTATE LYASE 21-RELATED"/>
    <property type="match status" value="1"/>
</dbReference>
<dbReference type="GO" id="GO:0030570">
    <property type="term" value="F:pectate lyase activity"/>
    <property type="evidence" value="ECO:0007669"/>
    <property type="project" value="UniProtKB-EC"/>
</dbReference>
<reference evidence="14 15" key="1">
    <citation type="submission" date="2016-05" db="EMBL/GenBank/DDBJ databases">
        <title>Comparative analysis of secretome profiles of manganese(II)-oxidizing ascomycete fungi.</title>
        <authorList>
            <consortium name="DOE Joint Genome Institute"/>
            <person name="Zeiner C.A."/>
            <person name="Purvine S.O."/>
            <person name="Zink E.M."/>
            <person name="Wu S."/>
            <person name="Pasa-Tolic L."/>
            <person name="Chaput D.L."/>
            <person name="Haridas S."/>
            <person name="Grigoriev I.V."/>
            <person name="Santelli C.M."/>
            <person name="Hansel C.M."/>
        </authorList>
    </citation>
    <scope>NUCLEOTIDE SEQUENCE [LARGE SCALE GENOMIC DNA]</scope>
    <source>
        <strain evidence="14 15">SRC1lrK2f</strain>
    </source>
</reference>
<dbReference type="EMBL" id="KV441503">
    <property type="protein sequence ID" value="OAG14020.1"/>
    <property type="molecule type" value="Genomic_DNA"/>
</dbReference>
<feature type="domain" description="Pectate lyase" evidence="13">
    <location>
        <begin position="37"/>
        <end position="254"/>
    </location>
</feature>
<dbReference type="InterPro" id="IPR012334">
    <property type="entry name" value="Pectin_lyas_fold"/>
</dbReference>
<accession>A0A177D4F4</accession>
<dbReference type="VEuPathDB" id="FungiDB:CC77DRAFT_1035863"/>
<feature type="signal peptide" evidence="12">
    <location>
        <begin position="1"/>
        <end position="18"/>
    </location>
</feature>
<keyword evidence="10 11" id="KW-0456">Lyase</keyword>
<evidence type="ECO:0000256" key="9">
    <source>
        <dbReference type="ARBA" id="ARBA00022837"/>
    </source>
</evidence>
<dbReference type="Pfam" id="PF00544">
    <property type="entry name" value="Pectate_lyase_4"/>
    <property type="match status" value="1"/>
</dbReference>
<evidence type="ECO:0000313" key="15">
    <source>
        <dbReference type="Proteomes" id="UP000077248"/>
    </source>
</evidence>
<comment type="cofactor">
    <cofactor evidence="2">
        <name>Ca(2+)</name>
        <dbReference type="ChEBI" id="CHEBI:29108"/>
    </cofactor>
</comment>
<name>A0A177D4F4_ALTAL</name>
<keyword evidence="6 11" id="KW-0964">Secreted</keyword>
<dbReference type="GO" id="GO:0046872">
    <property type="term" value="F:metal ion binding"/>
    <property type="evidence" value="ECO:0007669"/>
    <property type="project" value="UniProtKB-KW"/>
</dbReference>
<dbReference type="GeneID" id="29112562"/>
<dbReference type="Gene3D" id="2.160.20.10">
    <property type="entry name" value="Single-stranded right-handed beta-helix, Pectin lyase-like"/>
    <property type="match status" value="1"/>
</dbReference>
<evidence type="ECO:0000256" key="7">
    <source>
        <dbReference type="ARBA" id="ARBA00022723"/>
    </source>
</evidence>
<keyword evidence="9" id="KW-0106">Calcium</keyword>